<dbReference type="InterPro" id="IPR020915">
    <property type="entry name" value="UPF0311"/>
</dbReference>
<evidence type="ECO:0000313" key="2">
    <source>
        <dbReference type="Proteomes" id="UP000787472"/>
    </source>
</evidence>
<dbReference type="PANTHER" id="PTHR37315">
    <property type="entry name" value="UPF0311 PROTEIN BLR7842"/>
    <property type="match status" value="1"/>
</dbReference>
<comment type="caution">
    <text evidence="1">The sequence shown here is derived from an EMBL/GenBank/DDBJ whole genome shotgun (WGS) entry which is preliminary data.</text>
</comment>
<accession>A0A9E5JT01</accession>
<protein>
    <submittedName>
        <fullName evidence="1">DUF3237 domain-containing protein</fullName>
    </submittedName>
</protein>
<keyword evidence="2" id="KW-1185">Reference proteome</keyword>
<dbReference type="EMBL" id="JAAONZ010000001">
    <property type="protein sequence ID" value="NHO64001.1"/>
    <property type="molecule type" value="Genomic_DNA"/>
</dbReference>
<dbReference type="PANTHER" id="PTHR37315:SF1">
    <property type="entry name" value="UPF0311 PROTEIN BLR7842"/>
    <property type="match status" value="1"/>
</dbReference>
<dbReference type="Gene3D" id="2.40.160.20">
    <property type="match status" value="1"/>
</dbReference>
<gene>
    <name evidence="1" type="ORF">G8770_00385</name>
</gene>
<sequence length="147" mass="15785">MSYSIPRAEPVFELQVTCELPTPIGRRDGGNAMMIAITGGAIRGEKLSGEVMPGGADWAIMKDDGRVVVDARYAIKTSDGTIIQVYNSGVTLIDGDQPGAAPVVLTTPRFIAPEGEYEWLNYGVFVGTLQPNLADGSVNIVIYRMHL</sequence>
<organism evidence="1 2">
    <name type="scientific">Pseudomaricurvus hydrocarbonicus</name>
    <dbReference type="NCBI Taxonomy" id="1470433"/>
    <lineage>
        <taxon>Bacteria</taxon>
        <taxon>Pseudomonadati</taxon>
        <taxon>Pseudomonadota</taxon>
        <taxon>Gammaproteobacteria</taxon>
        <taxon>Cellvibrionales</taxon>
        <taxon>Cellvibrionaceae</taxon>
        <taxon>Pseudomaricurvus</taxon>
    </lineage>
</organism>
<dbReference type="Pfam" id="PF11578">
    <property type="entry name" value="DUF3237"/>
    <property type="match status" value="1"/>
</dbReference>
<dbReference type="RefSeq" id="WP_167180591.1">
    <property type="nucleotide sequence ID" value="NZ_JAAONZ010000001.1"/>
</dbReference>
<dbReference type="AlphaFoldDB" id="A0A9E5JT01"/>
<name>A0A9E5JT01_9GAMM</name>
<proteinExistence type="predicted"/>
<dbReference type="Proteomes" id="UP000787472">
    <property type="component" value="Unassembled WGS sequence"/>
</dbReference>
<reference evidence="1" key="1">
    <citation type="submission" date="2020-03" db="EMBL/GenBank/DDBJ databases">
        <authorList>
            <person name="Guo F."/>
        </authorList>
    </citation>
    <scope>NUCLEOTIDE SEQUENCE</scope>
    <source>
        <strain evidence="1">JCM 30134</strain>
    </source>
</reference>
<evidence type="ECO:0000313" key="1">
    <source>
        <dbReference type="EMBL" id="NHO64001.1"/>
    </source>
</evidence>